<reference evidence="2" key="1">
    <citation type="submission" date="2017-10" db="EMBL/GenBank/DDBJ databases">
        <authorList>
            <person name="Regsiter A."/>
            <person name="William W."/>
        </authorList>
    </citation>
    <scope>NUCLEOTIDE SEQUENCE [LARGE SCALE GENOMIC DNA]</scope>
</reference>
<evidence type="ECO:0000313" key="2">
    <source>
        <dbReference type="Proteomes" id="UP000233769"/>
    </source>
</evidence>
<gene>
    <name evidence="1" type="ORF">TK0001_4070</name>
</gene>
<evidence type="ECO:0000313" key="1">
    <source>
        <dbReference type="EMBL" id="SOR30672.1"/>
    </source>
</evidence>
<dbReference type="EMBL" id="LT962688">
    <property type="protein sequence ID" value="SOR30672.1"/>
    <property type="molecule type" value="Genomic_DNA"/>
</dbReference>
<dbReference type="Proteomes" id="UP000233769">
    <property type="component" value="Chromosome tk0001"/>
</dbReference>
<name>A0A2N9ATM5_METEX</name>
<proteinExistence type="predicted"/>
<sequence length="143" mass="16173">MRVVGWTEFVKMPRGTVFQTKEPERIEWSDLRVLDEAWAFEEGGDFRDASLLPEISGIQWDHTVPKAEFTDDELRRDDFTVFPGSISRDGLFEYDRLWLIWEREDLERLAGWLLNPVSALTAIGCGAGVIALPMPAGATGDEA</sequence>
<dbReference type="AlphaFoldDB" id="A0A2N9ATM5"/>
<organism evidence="1 2">
    <name type="scientific">Methylorubrum extorquens</name>
    <name type="common">Methylobacterium dichloromethanicum</name>
    <name type="synonym">Methylobacterium extorquens</name>
    <dbReference type="NCBI Taxonomy" id="408"/>
    <lineage>
        <taxon>Bacteria</taxon>
        <taxon>Pseudomonadati</taxon>
        <taxon>Pseudomonadota</taxon>
        <taxon>Alphaproteobacteria</taxon>
        <taxon>Hyphomicrobiales</taxon>
        <taxon>Methylobacteriaceae</taxon>
        <taxon>Methylorubrum</taxon>
    </lineage>
</organism>
<accession>A0A2N9ATM5</accession>
<protein>
    <submittedName>
        <fullName evidence="1">Uncharacterized protein</fullName>
    </submittedName>
</protein>